<proteinExistence type="predicted"/>
<dbReference type="SMART" id="SM00355">
    <property type="entry name" value="ZnF_C2H2"/>
    <property type="match status" value="3"/>
</dbReference>
<evidence type="ECO:0000256" key="6">
    <source>
        <dbReference type="SAM" id="MobiDB-lite"/>
    </source>
</evidence>
<feature type="domain" description="C2H2-type" evidence="7">
    <location>
        <begin position="471"/>
        <end position="500"/>
    </location>
</feature>
<name>A0ABR1D3A2_NECAM</name>
<feature type="region of interest" description="Disordered" evidence="6">
    <location>
        <begin position="105"/>
        <end position="136"/>
    </location>
</feature>
<keyword evidence="2" id="KW-0677">Repeat</keyword>
<feature type="domain" description="C2H2-type" evidence="7">
    <location>
        <begin position="441"/>
        <end position="468"/>
    </location>
</feature>
<dbReference type="Gene3D" id="3.30.160.60">
    <property type="entry name" value="Classic Zinc Finger"/>
    <property type="match status" value="1"/>
</dbReference>
<evidence type="ECO:0000313" key="9">
    <source>
        <dbReference type="Proteomes" id="UP001303046"/>
    </source>
</evidence>
<dbReference type="SUPFAM" id="SSF57667">
    <property type="entry name" value="beta-beta-alpha zinc fingers"/>
    <property type="match status" value="1"/>
</dbReference>
<reference evidence="8 9" key="1">
    <citation type="submission" date="2023-08" db="EMBL/GenBank/DDBJ databases">
        <title>A Necator americanus chromosomal reference genome.</title>
        <authorList>
            <person name="Ilik V."/>
            <person name="Petrzelkova K.J."/>
            <person name="Pardy F."/>
            <person name="Fuh T."/>
            <person name="Niatou-Singa F.S."/>
            <person name="Gouil Q."/>
            <person name="Baker L."/>
            <person name="Ritchie M.E."/>
            <person name="Jex A.R."/>
            <person name="Gazzola D."/>
            <person name="Li H."/>
            <person name="Toshio Fujiwara R."/>
            <person name="Zhan B."/>
            <person name="Aroian R.V."/>
            <person name="Pafco B."/>
            <person name="Schwarz E.M."/>
        </authorList>
    </citation>
    <scope>NUCLEOTIDE SEQUENCE [LARGE SCALE GENOMIC DNA]</scope>
    <source>
        <strain evidence="8 9">Aroian</strain>
        <tissue evidence="8">Whole animal</tissue>
    </source>
</reference>
<dbReference type="InterPro" id="IPR036236">
    <property type="entry name" value="Znf_C2H2_sf"/>
</dbReference>
<dbReference type="InterPro" id="IPR013087">
    <property type="entry name" value="Znf_C2H2_type"/>
</dbReference>
<keyword evidence="4" id="KW-0862">Zinc</keyword>
<dbReference type="Pfam" id="PF00096">
    <property type="entry name" value="zf-C2H2"/>
    <property type="match status" value="1"/>
</dbReference>
<evidence type="ECO:0000313" key="8">
    <source>
        <dbReference type="EMBL" id="KAK6744571.1"/>
    </source>
</evidence>
<keyword evidence="9" id="KW-1185">Reference proteome</keyword>
<dbReference type="PROSITE" id="PS00028">
    <property type="entry name" value="ZINC_FINGER_C2H2_1"/>
    <property type="match status" value="3"/>
</dbReference>
<dbReference type="PANTHER" id="PTHR24379">
    <property type="entry name" value="KRAB AND ZINC FINGER DOMAIN-CONTAINING"/>
    <property type="match status" value="1"/>
</dbReference>
<dbReference type="EMBL" id="JAVFWL010000003">
    <property type="protein sequence ID" value="KAK6744571.1"/>
    <property type="molecule type" value="Genomic_DNA"/>
</dbReference>
<sequence>MDDVLNKDRAAFVRQLEDTNPDCRIEAQYAPSIDFTKHVRNLSVRYISTILPTEHNLDDWIVLPLFQHGQDIPIDNDGRTAILLAHAPSLERLLEMWRDRIDGERHDRKEKKRQRKVERRESRQRRRAEKRKLKESPELETGIKLYKHDCEEEFHGSHVQVRNSKCTSEDDVSSVNCQTSVVKNENDVCSSTDREASRGGCRNKEVDLVFAPDVVKKEEPSSAQQHDPQASITETRLAIKKNHNSDQSDRIGLETSNISLLHDSGIVIEKKGSANDNEVAALEVDDGVTAMEHQIASMEAAELAQDTKIIEDVDCEIHLESDHAAYNLERELNGEPVECKKFKESLLRVEPSFVVVDPIPEPSPEPRPSKAELKKNSASNRVKTSLLQRMAEGHEVDVDATNAAASENDYRNTFCYLCRIDFSSSKGLYLHNVKLHSEGEVQCDVCFKPLKNRITLMKHKKLHLGAEDMHCMCTECGRPFKDKRALTAHITYTRHMLSIPTTSRS</sequence>
<protein>
    <recommendedName>
        <fullName evidence="7">C2H2-type domain-containing protein</fullName>
    </recommendedName>
</protein>
<accession>A0ABR1D3A2</accession>
<keyword evidence="3 5" id="KW-0863">Zinc-finger</keyword>
<dbReference type="PROSITE" id="PS50157">
    <property type="entry name" value="ZINC_FINGER_C2H2_2"/>
    <property type="match status" value="2"/>
</dbReference>
<organism evidence="8 9">
    <name type="scientific">Necator americanus</name>
    <name type="common">Human hookworm</name>
    <dbReference type="NCBI Taxonomy" id="51031"/>
    <lineage>
        <taxon>Eukaryota</taxon>
        <taxon>Metazoa</taxon>
        <taxon>Ecdysozoa</taxon>
        <taxon>Nematoda</taxon>
        <taxon>Chromadorea</taxon>
        <taxon>Rhabditida</taxon>
        <taxon>Rhabditina</taxon>
        <taxon>Rhabditomorpha</taxon>
        <taxon>Strongyloidea</taxon>
        <taxon>Ancylostomatidae</taxon>
        <taxon>Bunostominae</taxon>
        <taxon>Necator</taxon>
    </lineage>
</organism>
<evidence type="ECO:0000259" key="7">
    <source>
        <dbReference type="PROSITE" id="PS50157"/>
    </source>
</evidence>
<feature type="region of interest" description="Disordered" evidence="6">
    <location>
        <begin position="358"/>
        <end position="378"/>
    </location>
</feature>
<gene>
    <name evidence="8" type="primary">Necator_chrIII.g12116</name>
    <name evidence="8" type="ORF">RB195_011350</name>
</gene>
<comment type="caution">
    <text evidence="8">The sequence shown here is derived from an EMBL/GenBank/DDBJ whole genome shotgun (WGS) entry which is preliminary data.</text>
</comment>
<evidence type="ECO:0000256" key="3">
    <source>
        <dbReference type="ARBA" id="ARBA00022771"/>
    </source>
</evidence>
<evidence type="ECO:0000256" key="4">
    <source>
        <dbReference type="ARBA" id="ARBA00022833"/>
    </source>
</evidence>
<keyword evidence="1" id="KW-0479">Metal-binding</keyword>
<dbReference type="PANTHER" id="PTHR24379:SF121">
    <property type="entry name" value="C2H2-TYPE DOMAIN-CONTAINING PROTEIN"/>
    <property type="match status" value="1"/>
</dbReference>
<evidence type="ECO:0000256" key="5">
    <source>
        <dbReference type="PROSITE-ProRule" id="PRU00042"/>
    </source>
</evidence>
<feature type="compositionally biased region" description="Basic residues" evidence="6">
    <location>
        <begin position="108"/>
        <end position="131"/>
    </location>
</feature>
<evidence type="ECO:0000256" key="2">
    <source>
        <dbReference type="ARBA" id="ARBA00022737"/>
    </source>
</evidence>
<dbReference type="Proteomes" id="UP001303046">
    <property type="component" value="Unassembled WGS sequence"/>
</dbReference>
<evidence type="ECO:0000256" key="1">
    <source>
        <dbReference type="ARBA" id="ARBA00022723"/>
    </source>
</evidence>